<proteinExistence type="predicted"/>
<name>A0AAV4VB94_9ARAC</name>
<keyword evidence="2" id="KW-1185">Reference proteome</keyword>
<comment type="caution">
    <text evidence="1">The sequence shown here is derived from an EMBL/GenBank/DDBJ whole genome shotgun (WGS) entry which is preliminary data.</text>
</comment>
<evidence type="ECO:0000313" key="1">
    <source>
        <dbReference type="EMBL" id="GIY67250.1"/>
    </source>
</evidence>
<protein>
    <submittedName>
        <fullName evidence="1">Uncharacterized protein</fullName>
    </submittedName>
</protein>
<dbReference type="Proteomes" id="UP001054837">
    <property type="component" value="Unassembled WGS sequence"/>
</dbReference>
<accession>A0AAV4VB94</accession>
<dbReference type="EMBL" id="BPLQ01012712">
    <property type="protein sequence ID" value="GIY67250.1"/>
    <property type="molecule type" value="Genomic_DNA"/>
</dbReference>
<gene>
    <name evidence="1" type="ORF">CDAR_119151</name>
</gene>
<sequence length="94" mass="10482">MEQQSIRSIAQWFTTANLIPRNIAKEIGAFPKFQSSPKTKQRPSTFSAHDLLNPEHLRGLCTFRKSSSTRHGVDILISGCIKVRGTSKCAPNEI</sequence>
<organism evidence="1 2">
    <name type="scientific">Caerostris darwini</name>
    <dbReference type="NCBI Taxonomy" id="1538125"/>
    <lineage>
        <taxon>Eukaryota</taxon>
        <taxon>Metazoa</taxon>
        <taxon>Ecdysozoa</taxon>
        <taxon>Arthropoda</taxon>
        <taxon>Chelicerata</taxon>
        <taxon>Arachnida</taxon>
        <taxon>Araneae</taxon>
        <taxon>Araneomorphae</taxon>
        <taxon>Entelegynae</taxon>
        <taxon>Araneoidea</taxon>
        <taxon>Araneidae</taxon>
        <taxon>Caerostris</taxon>
    </lineage>
</organism>
<dbReference type="AlphaFoldDB" id="A0AAV4VB94"/>
<evidence type="ECO:0000313" key="2">
    <source>
        <dbReference type="Proteomes" id="UP001054837"/>
    </source>
</evidence>
<reference evidence="1 2" key="1">
    <citation type="submission" date="2021-06" db="EMBL/GenBank/DDBJ databases">
        <title>Caerostris darwini draft genome.</title>
        <authorList>
            <person name="Kono N."/>
            <person name="Arakawa K."/>
        </authorList>
    </citation>
    <scope>NUCLEOTIDE SEQUENCE [LARGE SCALE GENOMIC DNA]</scope>
</reference>